<proteinExistence type="inferred from homology"/>
<keyword evidence="4 9" id="KW-0808">Transferase</keyword>
<dbReference type="InterPro" id="IPR000600">
    <property type="entry name" value="ROK"/>
</dbReference>
<comment type="caution">
    <text evidence="9">The sequence shown here is derived from an EMBL/GenBank/DDBJ whole genome shotgun (WGS) entry which is preliminary data.</text>
</comment>
<evidence type="ECO:0000256" key="2">
    <source>
        <dbReference type="ARBA" id="ARBA00012323"/>
    </source>
</evidence>
<evidence type="ECO:0000313" key="9">
    <source>
        <dbReference type="EMBL" id="MFD2614013.1"/>
    </source>
</evidence>
<keyword evidence="10" id="KW-1185">Reference proteome</keyword>
<organism evidence="9 10">
    <name type="scientific">Paenibacillus gansuensis</name>
    <dbReference type="NCBI Taxonomy" id="306542"/>
    <lineage>
        <taxon>Bacteria</taxon>
        <taxon>Bacillati</taxon>
        <taxon>Bacillota</taxon>
        <taxon>Bacilli</taxon>
        <taxon>Bacillales</taxon>
        <taxon>Paenibacillaceae</taxon>
        <taxon>Paenibacillus</taxon>
    </lineage>
</organism>
<evidence type="ECO:0000256" key="4">
    <source>
        <dbReference type="ARBA" id="ARBA00022679"/>
    </source>
</evidence>
<keyword evidence="7" id="KW-0067">ATP-binding</keyword>
<evidence type="ECO:0000256" key="6">
    <source>
        <dbReference type="ARBA" id="ARBA00022777"/>
    </source>
</evidence>
<dbReference type="Gene3D" id="3.30.420.40">
    <property type="match status" value="2"/>
</dbReference>
<dbReference type="PANTHER" id="PTHR18964">
    <property type="entry name" value="ROK (REPRESSOR, ORF, KINASE) FAMILY"/>
    <property type="match status" value="1"/>
</dbReference>
<dbReference type="SUPFAM" id="SSF53067">
    <property type="entry name" value="Actin-like ATPase domain"/>
    <property type="match status" value="1"/>
</dbReference>
<dbReference type="Pfam" id="PF00480">
    <property type="entry name" value="ROK"/>
    <property type="match status" value="1"/>
</dbReference>
<dbReference type="PROSITE" id="PS01125">
    <property type="entry name" value="ROK"/>
    <property type="match status" value="1"/>
</dbReference>
<dbReference type="InterPro" id="IPR043129">
    <property type="entry name" value="ATPase_NBD"/>
</dbReference>
<name>A0ABW5PG37_9BACL</name>
<dbReference type="InterPro" id="IPR004654">
    <property type="entry name" value="ROK_glcA"/>
</dbReference>
<evidence type="ECO:0000256" key="7">
    <source>
        <dbReference type="ARBA" id="ARBA00022840"/>
    </source>
</evidence>
<comment type="similarity">
    <text evidence="1">Belongs to the ROK (NagC/XylR) family.</text>
</comment>
<dbReference type="InterPro" id="IPR049874">
    <property type="entry name" value="ROK_cs"/>
</dbReference>
<evidence type="ECO:0000256" key="3">
    <source>
        <dbReference type="ARBA" id="ARBA00014701"/>
    </source>
</evidence>
<evidence type="ECO:0000256" key="1">
    <source>
        <dbReference type="ARBA" id="ARBA00006479"/>
    </source>
</evidence>
<evidence type="ECO:0000256" key="8">
    <source>
        <dbReference type="ARBA" id="ARBA00032386"/>
    </source>
</evidence>
<dbReference type="RefSeq" id="WP_377604406.1">
    <property type="nucleotide sequence ID" value="NZ_JBHUME010000009.1"/>
</dbReference>
<sequence length="316" mass="33088">MSEKIYIGADIGGTAIKVGICDENGKLLQTFEGPTGTEQGQDAIMNNIAAYVRQIVEDSPFTWEQVEGVGIGIAGFMDIPSGFMKSSPNLPLRNVPIKQILEEKLGKVVRINNDANVAALGEAWSGAGAGIPNIVCYTLGTGVGGGIIINSRIYEGFNGMGGELGHMSIVPDLEAIQCGCGKMGCLETVSSATGIVRMAKDAVERGDRTSLSHIEVLTAKDVFDAAKAGDEVAARIISRAAFYLGKSMAAIAVVVNPQRFIIGGGLSKAGEFLFEQIREVFHKFTPETAQEGVEIVPAILGNDAGIVGAAGLNLRS</sequence>
<accession>A0ABW5PG37</accession>
<dbReference type="NCBIfam" id="TIGR00744">
    <property type="entry name" value="ROK_glcA_fam"/>
    <property type="match status" value="1"/>
</dbReference>
<evidence type="ECO:0000313" key="10">
    <source>
        <dbReference type="Proteomes" id="UP001597541"/>
    </source>
</evidence>
<dbReference type="PANTHER" id="PTHR18964:SF149">
    <property type="entry name" value="BIFUNCTIONAL UDP-N-ACETYLGLUCOSAMINE 2-EPIMERASE_N-ACETYLMANNOSAMINE KINASE"/>
    <property type="match status" value="1"/>
</dbReference>
<dbReference type="GO" id="GO:0004340">
    <property type="term" value="F:glucokinase activity"/>
    <property type="evidence" value="ECO:0007669"/>
    <property type="project" value="UniProtKB-EC"/>
</dbReference>
<keyword evidence="5" id="KW-0547">Nucleotide-binding</keyword>
<dbReference type="EMBL" id="JBHUME010000009">
    <property type="protein sequence ID" value="MFD2614013.1"/>
    <property type="molecule type" value="Genomic_DNA"/>
</dbReference>
<keyword evidence="6" id="KW-0418">Kinase</keyword>
<gene>
    <name evidence="9" type="ORF">ACFSUF_16485</name>
</gene>
<protein>
    <recommendedName>
        <fullName evidence="3">Glucokinase</fullName>
        <ecNumber evidence="2">2.7.1.2</ecNumber>
    </recommendedName>
    <alternativeName>
        <fullName evidence="8">Glucose kinase</fullName>
    </alternativeName>
</protein>
<reference evidence="10" key="1">
    <citation type="journal article" date="2019" name="Int. J. Syst. Evol. Microbiol.">
        <title>The Global Catalogue of Microorganisms (GCM) 10K type strain sequencing project: providing services to taxonomists for standard genome sequencing and annotation.</title>
        <authorList>
            <consortium name="The Broad Institute Genomics Platform"/>
            <consortium name="The Broad Institute Genome Sequencing Center for Infectious Disease"/>
            <person name="Wu L."/>
            <person name="Ma J."/>
        </authorList>
    </citation>
    <scope>NUCLEOTIDE SEQUENCE [LARGE SCALE GENOMIC DNA]</scope>
    <source>
        <strain evidence="10">KCTC 3950</strain>
    </source>
</reference>
<evidence type="ECO:0000256" key="5">
    <source>
        <dbReference type="ARBA" id="ARBA00022741"/>
    </source>
</evidence>
<dbReference type="EC" id="2.7.1.2" evidence="2"/>
<dbReference type="Proteomes" id="UP001597541">
    <property type="component" value="Unassembled WGS sequence"/>
</dbReference>